<keyword evidence="3" id="KW-1185">Reference proteome</keyword>
<accession>A0A7K0CSH7</accession>
<name>A0A7K0CSH7_9ACTN</name>
<evidence type="ECO:0000256" key="1">
    <source>
        <dbReference type="SAM" id="Phobius"/>
    </source>
</evidence>
<keyword evidence="1" id="KW-0812">Transmembrane</keyword>
<keyword evidence="1" id="KW-0472">Membrane</keyword>
<dbReference type="Proteomes" id="UP000466345">
    <property type="component" value="Unassembled WGS sequence"/>
</dbReference>
<dbReference type="EMBL" id="WEGJ01000055">
    <property type="protein sequence ID" value="MQY16429.1"/>
    <property type="molecule type" value="Genomic_DNA"/>
</dbReference>
<gene>
    <name evidence="2" type="ORF">SRB5_66280</name>
</gene>
<dbReference type="OrthoDB" id="4334185at2"/>
<feature type="transmembrane region" description="Helical" evidence="1">
    <location>
        <begin position="18"/>
        <end position="37"/>
    </location>
</feature>
<keyword evidence="1" id="KW-1133">Transmembrane helix</keyword>
<proteinExistence type="predicted"/>
<comment type="caution">
    <text evidence="2">The sequence shown here is derived from an EMBL/GenBank/DDBJ whole genome shotgun (WGS) entry which is preliminary data.</text>
</comment>
<dbReference type="AlphaFoldDB" id="A0A7K0CSH7"/>
<evidence type="ECO:0000313" key="2">
    <source>
        <dbReference type="EMBL" id="MQY16429.1"/>
    </source>
</evidence>
<evidence type="ECO:0000313" key="3">
    <source>
        <dbReference type="Proteomes" id="UP000466345"/>
    </source>
</evidence>
<sequence>MAATTCTRPSPRPADIRLRWWAVALPVAMFAGLLAALGSGDAQAASSVPLGEVLEWLERTLLKIF</sequence>
<dbReference type="RefSeq" id="WP_153457204.1">
    <property type="nucleotide sequence ID" value="NZ_WEGJ01000055.1"/>
</dbReference>
<protein>
    <submittedName>
        <fullName evidence="2">Uncharacterized protein</fullName>
    </submittedName>
</protein>
<reference evidence="2 3" key="1">
    <citation type="submission" date="2019-10" db="EMBL/GenBank/DDBJ databases">
        <title>Streptomyces smaragdinus sp. nov. and Streptomyces fabii sp. nov., isolated from the gut of fungus growing-termite Macrotermes natalensis.</title>
        <authorList>
            <person name="Schwitalla J."/>
            <person name="Benndorf R."/>
            <person name="Martin K."/>
            <person name="De Beer W."/>
            <person name="Kaster A.-K."/>
            <person name="Vollmers J."/>
            <person name="Poulsen M."/>
            <person name="Beemelmanns C."/>
        </authorList>
    </citation>
    <scope>NUCLEOTIDE SEQUENCE [LARGE SCALE GENOMIC DNA]</scope>
    <source>
        <strain evidence="2 3">RB5</strain>
    </source>
</reference>
<organism evidence="2 3">
    <name type="scientific">Streptomyces smaragdinus</name>
    <dbReference type="NCBI Taxonomy" id="2585196"/>
    <lineage>
        <taxon>Bacteria</taxon>
        <taxon>Bacillati</taxon>
        <taxon>Actinomycetota</taxon>
        <taxon>Actinomycetes</taxon>
        <taxon>Kitasatosporales</taxon>
        <taxon>Streptomycetaceae</taxon>
        <taxon>Streptomyces</taxon>
    </lineage>
</organism>